<dbReference type="RefSeq" id="WP_053397441.1">
    <property type="nucleotide sequence ID" value="NZ_LFQU01000001.1"/>
</dbReference>
<dbReference type="Proteomes" id="UP000036951">
    <property type="component" value="Unassembled WGS sequence"/>
</dbReference>
<evidence type="ECO:0000259" key="1">
    <source>
        <dbReference type="Pfam" id="PF16314"/>
    </source>
</evidence>
<organism evidence="3 4">
    <name type="scientific">Xylanibacter rarus</name>
    <dbReference type="NCBI Taxonomy" id="1676614"/>
    <lineage>
        <taxon>Bacteria</taxon>
        <taxon>Pseudomonadati</taxon>
        <taxon>Bacteroidota</taxon>
        <taxon>Bacteroidia</taxon>
        <taxon>Bacteroidales</taxon>
        <taxon>Prevotellaceae</taxon>
        <taxon>Xylanibacter</taxon>
    </lineage>
</organism>
<feature type="domain" description="DUF6819" evidence="2">
    <location>
        <begin position="487"/>
        <end position="590"/>
    </location>
</feature>
<dbReference type="SUPFAM" id="SSF51161">
    <property type="entry name" value="Trimeric LpxA-like enzymes"/>
    <property type="match status" value="1"/>
</dbReference>
<dbReference type="Pfam" id="PF16314">
    <property type="entry name" value="DUF4954"/>
    <property type="match status" value="1"/>
</dbReference>
<dbReference type="OrthoDB" id="9814955at2"/>
<proteinExistence type="predicted"/>
<sequence>MDEYRLLTNEEINILEENGCTAEDWTNINVADDFQPTYIKNVNFYGEIFMGVFEKNIEVSNGFVRHSGIRNATLRNAYIGDNCLIENIGNYINNYAIGEECCICNVCTMETTAEATYGEGNTISVLNEAGNGNVILFSGLTSNLAALMIRNAADKEFTAAIRGIVRDDIERRAREKSTVGNNVKIVNTAEITNTHISDNCEINGASRISDCTLASGLEDNVFIGSGVICENSIVTDGSAVLNGANITNCFVGEACQITNGFTAESSLFFANCYMSNGEACAAFCGPFSASHHKSTLLIGCMLSFYNAGSATNFSNHAYKMGPIHYGCLERGTKTASGSHLLLPANIGAFSVCLGKITNHPDTRNLPFSYIISDGRETFVVPGINITTVGLYRDIRKWPRRDVRIQSSRKSLINHDWLSPLTINEIIAGKKTLEQMRESQGEDTAFYTCGGCKISRNSLERGIRLYDMAIKLFAGDVAAGYDLTAEGRDCGTGEWGDLAGMLLPEQEERNIVNAISNGYLRSTADIDMFMKNVNERYGEYLITFTRNIIASQLGTDDLTESGIEQIIQQGRAAKEAWISEIRKDAEKEYSMGDVEHAVLEKFITQLEEE</sequence>
<accession>A0A8E1UR95</accession>
<dbReference type="InterPro" id="IPR011004">
    <property type="entry name" value="Trimer_LpxA-like_sf"/>
</dbReference>
<gene>
    <name evidence="3" type="ORF">ACU52_01235</name>
</gene>
<feature type="domain" description="DUF4954" evidence="1">
    <location>
        <begin position="4"/>
        <end position="435"/>
    </location>
</feature>
<reference evidence="3 4" key="1">
    <citation type="submission" date="2015-06" db="EMBL/GenBank/DDBJ databases">
        <title>Prevotella sp. 109, sp. nov., a novel member of the family Prevotellaceae isolated from human faeces.</title>
        <authorList>
            <person name="Shkoporov A.N."/>
            <person name="Chaplin A.V."/>
            <person name="Kafarskaia L.I."/>
            <person name="Efimov B.A."/>
        </authorList>
    </citation>
    <scope>NUCLEOTIDE SEQUENCE [LARGE SCALE GENOMIC DNA]</scope>
    <source>
        <strain evidence="3 4">109</strain>
    </source>
</reference>
<keyword evidence="4" id="KW-1185">Reference proteome</keyword>
<dbReference type="InterPro" id="IPR032533">
    <property type="entry name" value="DUF4954"/>
</dbReference>
<dbReference type="AlphaFoldDB" id="A0A8E1UR95"/>
<protein>
    <recommendedName>
        <fullName evidence="5">DUF4954 domain-containing protein</fullName>
    </recommendedName>
</protein>
<dbReference type="EMBL" id="LFQU01000001">
    <property type="protein sequence ID" value="KOO69800.1"/>
    <property type="molecule type" value="Genomic_DNA"/>
</dbReference>
<comment type="caution">
    <text evidence="3">The sequence shown here is derived from an EMBL/GenBank/DDBJ whole genome shotgun (WGS) entry which is preliminary data.</text>
</comment>
<dbReference type="Pfam" id="PF20683">
    <property type="entry name" value="DUF6819"/>
    <property type="match status" value="1"/>
</dbReference>
<evidence type="ECO:0000313" key="4">
    <source>
        <dbReference type="Proteomes" id="UP000036951"/>
    </source>
</evidence>
<dbReference type="InterPro" id="IPR049208">
    <property type="entry name" value="DUF6819"/>
</dbReference>
<name>A0A8E1UR95_9BACT</name>
<evidence type="ECO:0008006" key="5">
    <source>
        <dbReference type="Google" id="ProtNLM"/>
    </source>
</evidence>
<evidence type="ECO:0000259" key="2">
    <source>
        <dbReference type="Pfam" id="PF20683"/>
    </source>
</evidence>
<evidence type="ECO:0000313" key="3">
    <source>
        <dbReference type="EMBL" id="KOO69800.1"/>
    </source>
</evidence>
<dbReference type="Gene3D" id="2.160.10.10">
    <property type="entry name" value="Hexapeptide repeat proteins"/>
    <property type="match status" value="1"/>
</dbReference>